<evidence type="ECO:0000256" key="3">
    <source>
        <dbReference type="ARBA" id="ARBA00022598"/>
    </source>
</evidence>
<evidence type="ECO:0000256" key="4">
    <source>
        <dbReference type="ARBA" id="ARBA00022655"/>
    </source>
</evidence>
<sequence>MKICRTIPECRAALGELRRAGHSIGLVPTMGFLHEGHISLVRLAQENADKVAVSIFVNPAQFGEAADLDAYPRDEERDLALLEEAGVDVVFLPEVDAMYPPGDETIVETTRLANMLHGKVRPGHFRGVTTVVSRLFNIVQPDVACFGEKDYQQLQVIKRMVADLHMPLAIIGGKTVREADGLAMSSRNVRLSPTDRQAALVLSRSLDAAEQAARNGTTVNALDGLIRDTIGTEPRAEIKGLDIVAAETLDPVSGSLTGPTAIMLSVAFGEILLLDQRVVAP</sequence>
<dbReference type="InterPro" id="IPR003721">
    <property type="entry name" value="Pantoate_ligase"/>
</dbReference>
<keyword evidence="3 8" id="KW-0436">Ligase</keyword>
<dbReference type="InterPro" id="IPR042176">
    <property type="entry name" value="Pantoate_ligase_C"/>
</dbReference>
<dbReference type="PANTHER" id="PTHR21299">
    <property type="entry name" value="CYTIDYLATE KINASE/PANTOATE-BETA-ALANINE LIGASE"/>
    <property type="match status" value="1"/>
</dbReference>
<dbReference type="Gene3D" id="3.40.50.620">
    <property type="entry name" value="HUPs"/>
    <property type="match status" value="1"/>
</dbReference>
<feature type="binding site" evidence="8">
    <location>
        <position position="61"/>
    </location>
    <ligand>
        <name>beta-alanine</name>
        <dbReference type="ChEBI" id="CHEBI:57966"/>
    </ligand>
</feature>
<comment type="miscellaneous">
    <text evidence="8">The reaction proceeds by a bi uni uni bi ping pong mechanism.</text>
</comment>
<dbReference type="OrthoDB" id="9773087at2"/>
<feature type="binding site" evidence="8">
    <location>
        <begin position="147"/>
        <end position="150"/>
    </location>
    <ligand>
        <name>ATP</name>
        <dbReference type="ChEBI" id="CHEBI:30616"/>
    </ligand>
</feature>
<comment type="subunit">
    <text evidence="8">Homodimer.</text>
</comment>
<keyword evidence="10" id="KW-1185">Reference proteome</keyword>
<proteinExistence type="inferred from homology"/>
<evidence type="ECO:0000256" key="8">
    <source>
        <dbReference type="HAMAP-Rule" id="MF_00158"/>
    </source>
</evidence>
<feature type="binding site" evidence="8">
    <location>
        <position position="153"/>
    </location>
    <ligand>
        <name>(R)-pantoate</name>
        <dbReference type="ChEBI" id="CHEBI:15980"/>
    </ligand>
</feature>
<dbReference type="GO" id="GO:0015940">
    <property type="term" value="P:pantothenate biosynthetic process"/>
    <property type="evidence" value="ECO:0007669"/>
    <property type="project" value="UniProtKB-UniRule"/>
</dbReference>
<name>A0A1I4J6B3_9RHOB</name>
<dbReference type="Proteomes" id="UP000199144">
    <property type="component" value="Unassembled WGS sequence"/>
</dbReference>
<feature type="binding site" evidence="8">
    <location>
        <position position="61"/>
    </location>
    <ligand>
        <name>(R)-pantoate</name>
        <dbReference type="ChEBI" id="CHEBI:15980"/>
    </ligand>
</feature>
<dbReference type="UniPathway" id="UPA00028">
    <property type="reaction ID" value="UER00005"/>
</dbReference>
<dbReference type="FunFam" id="3.40.50.620:FF:000013">
    <property type="entry name" value="Pantothenate synthetase"/>
    <property type="match status" value="1"/>
</dbReference>
<accession>A0A1I4J6B3</accession>
<dbReference type="SUPFAM" id="SSF52374">
    <property type="entry name" value="Nucleotidylyl transferase"/>
    <property type="match status" value="1"/>
</dbReference>
<feature type="binding site" evidence="8">
    <location>
        <begin position="184"/>
        <end position="187"/>
    </location>
    <ligand>
        <name>ATP</name>
        <dbReference type="ChEBI" id="CHEBI:30616"/>
    </ligand>
</feature>
<comment type="pathway">
    <text evidence="1 8">Cofactor biosynthesis; (R)-pantothenate biosynthesis; (R)-pantothenate from (R)-pantoate and beta-alanine: step 1/1.</text>
</comment>
<keyword evidence="6 8" id="KW-0067">ATP-binding</keyword>
<comment type="catalytic activity">
    <reaction evidence="7 8">
        <text>(R)-pantoate + beta-alanine + ATP = (R)-pantothenate + AMP + diphosphate + H(+)</text>
        <dbReference type="Rhea" id="RHEA:10912"/>
        <dbReference type="ChEBI" id="CHEBI:15378"/>
        <dbReference type="ChEBI" id="CHEBI:15980"/>
        <dbReference type="ChEBI" id="CHEBI:29032"/>
        <dbReference type="ChEBI" id="CHEBI:30616"/>
        <dbReference type="ChEBI" id="CHEBI:33019"/>
        <dbReference type="ChEBI" id="CHEBI:57966"/>
        <dbReference type="ChEBI" id="CHEBI:456215"/>
        <dbReference type="EC" id="6.3.2.1"/>
    </reaction>
</comment>
<dbReference type="GO" id="GO:0005524">
    <property type="term" value="F:ATP binding"/>
    <property type="evidence" value="ECO:0007669"/>
    <property type="project" value="UniProtKB-KW"/>
</dbReference>
<gene>
    <name evidence="8" type="primary">panC</name>
    <name evidence="9" type="ORF">SAMN04488042_101891</name>
</gene>
<comment type="subcellular location">
    <subcellularLocation>
        <location evidence="8">Cytoplasm</location>
    </subcellularLocation>
</comment>
<dbReference type="EMBL" id="FOTQ01000001">
    <property type="protein sequence ID" value="SFL62122.1"/>
    <property type="molecule type" value="Genomic_DNA"/>
</dbReference>
<organism evidence="9 10">
    <name type="scientific">Shimia aestuarii</name>
    <dbReference type="NCBI Taxonomy" id="254406"/>
    <lineage>
        <taxon>Bacteria</taxon>
        <taxon>Pseudomonadati</taxon>
        <taxon>Pseudomonadota</taxon>
        <taxon>Alphaproteobacteria</taxon>
        <taxon>Rhodobacterales</taxon>
        <taxon>Roseobacteraceae</taxon>
    </lineage>
</organism>
<comment type="function">
    <text evidence="8">Catalyzes the condensation of pantoate with beta-alanine in an ATP-dependent reaction via a pantoyl-adenylate intermediate.</text>
</comment>
<dbReference type="NCBIfam" id="TIGR00018">
    <property type="entry name" value="panC"/>
    <property type="match status" value="1"/>
</dbReference>
<reference evidence="9 10" key="1">
    <citation type="submission" date="2016-10" db="EMBL/GenBank/DDBJ databases">
        <authorList>
            <person name="de Groot N.N."/>
        </authorList>
    </citation>
    <scope>NUCLEOTIDE SEQUENCE [LARGE SCALE GENOMIC DNA]</scope>
    <source>
        <strain evidence="9 10">DSM 15283</strain>
    </source>
</reference>
<evidence type="ECO:0000313" key="10">
    <source>
        <dbReference type="Proteomes" id="UP000199144"/>
    </source>
</evidence>
<dbReference type="NCBIfam" id="TIGR00125">
    <property type="entry name" value="cyt_tran_rel"/>
    <property type="match status" value="1"/>
</dbReference>
<comment type="similarity">
    <text evidence="2 8">Belongs to the pantothenate synthetase family.</text>
</comment>
<evidence type="ECO:0000256" key="5">
    <source>
        <dbReference type="ARBA" id="ARBA00022741"/>
    </source>
</evidence>
<evidence type="ECO:0000256" key="1">
    <source>
        <dbReference type="ARBA" id="ARBA00004990"/>
    </source>
</evidence>
<protein>
    <recommendedName>
        <fullName evidence="8">Pantothenate synthetase</fullName>
        <shortName evidence="8">PS</shortName>
        <ecNumber evidence="8">6.3.2.1</ecNumber>
    </recommendedName>
    <alternativeName>
        <fullName evidence="8">Pantoate--beta-alanine ligase</fullName>
    </alternativeName>
    <alternativeName>
        <fullName evidence="8">Pantoate-activating enzyme</fullName>
    </alternativeName>
</protein>
<keyword evidence="8" id="KW-0963">Cytoplasm</keyword>
<dbReference type="InterPro" id="IPR014729">
    <property type="entry name" value="Rossmann-like_a/b/a_fold"/>
</dbReference>
<evidence type="ECO:0000256" key="7">
    <source>
        <dbReference type="ARBA" id="ARBA00048258"/>
    </source>
</evidence>
<dbReference type="Pfam" id="PF02569">
    <property type="entry name" value="Pantoate_ligase"/>
    <property type="match status" value="1"/>
</dbReference>
<dbReference type="GO" id="GO:0005829">
    <property type="term" value="C:cytosol"/>
    <property type="evidence" value="ECO:0007669"/>
    <property type="project" value="TreeGrafter"/>
</dbReference>
<dbReference type="InterPro" id="IPR004821">
    <property type="entry name" value="Cyt_trans-like"/>
</dbReference>
<evidence type="ECO:0000313" key="9">
    <source>
        <dbReference type="EMBL" id="SFL62122.1"/>
    </source>
</evidence>
<dbReference type="AlphaFoldDB" id="A0A1I4J6B3"/>
<feature type="binding site" evidence="8">
    <location>
        <begin position="30"/>
        <end position="37"/>
    </location>
    <ligand>
        <name>ATP</name>
        <dbReference type="ChEBI" id="CHEBI:30616"/>
    </ligand>
</feature>
<dbReference type="GO" id="GO:0004592">
    <property type="term" value="F:pantoate-beta-alanine ligase activity"/>
    <property type="evidence" value="ECO:0007669"/>
    <property type="project" value="UniProtKB-UniRule"/>
</dbReference>
<keyword evidence="5 8" id="KW-0547">Nucleotide-binding</keyword>
<dbReference type="EC" id="6.3.2.1" evidence="8"/>
<evidence type="ECO:0000256" key="6">
    <source>
        <dbReference type="ARBA" id="ARBA00022840"/>
    </source>
</evidence>
<dbReference type="RefSeq" id="WP_093091232.1">
    <property type="nucleotide sequence ID" value="NZ_FOTQ01000001.1"/>
</dbReference>
<dbReference type="HAMAP" id="MF_00158">
    <property type="entry name" value="PanC"/>
    <property type="match status" value="1"/>
</dbReference>
<keyword evidence="4 8" id="KW-0566">Pantothenate biosynthesis</keyword>
<dbReference type="PANTHER" id="PTHR21299:SF1">
    <property type="entry name" value="PANTOATE--BETA-ALANINE LIGASE"/>
    <property type="match status" value="1"/>
</dbReference>
<dbReference type="STRING" id="254406.SAMN04488042_101891"/>
<dbReference type="Gene3D" id="3.30.1300.10">
    <property type="entry name" value="Pantoate-beta-alanine ligase, C-terminal domain"/>
    <property type="match status" value="1"/>
</dbReference>
<feature type="active site" description="Proton donor" evidence="8">
    <location>
        <position position="37"/>
    </location>
</feature>
<dbReference type="CDD" id="cd00560">
    <property type="entry name" value="PanC"/>
    <property type="match status" value="1"/>
</dbReference>
<evidence type="ECO:0000256" key="2">
    <source>
        <dbReference type="ARBA" id="ARBA00009256"/>
    </source>
</evidence>
<feature type="binding site" evidence="8">
    <location>
        <position position="176"/>
    </location>
    <ligand>
        <name>ATP</name>
        <dbReference type="ChEBI" id="CHEBI:30616"/>
    </ligand>
</feature>